<evidence type="ECO:0000313" key="1">
    <source>
        <dbReference type="EMBL" id="QPR04422.1"/>
    </source>
</evidence>
<reference evidence="2 3" key="1">
    <citation type="submission" date="2018-06" db="EMBL/GenBank/DDBJ databases">
        <authorList>
            <consortium name="Pathogen Informatics"/>
            <person name="Doyle S."/>
        </authorList>
    </citation>
    <scope>NUCLEOTIDE SEQUENCE [LARGE SCALE GENOMIC DNA]</scope>
    <source>
        <strain evidence="2 3">NCTC11181</strain>
    </source>
</reference>
<reference evidence="1 4" key="2">
    <citation type="submission" date="2020-12" db="EMBL/GenBank/DDBJ databases">
        <title>FDA dAtabase for Regulatory Grade micrObial Sequences (FDA-ARGOS): Supporting development and validation of Infectious Disease Dx tests.</title>
        <authorList>
            <person name="Sproer C."/>
            <person name="Gronow S."/>
            <person name="Severitt S."/>
            <person name="Schroder I."/>
            <person name="Tallon L."/>
            <person name="Sadzewicz L."/>
            <person name="Zhao X."/>
            <person name="Boylan J."/>
            <person name="Ott S."/>
            <person name="Bowen H."/>
            <person name="Vavikolanu K."/>
            <person name="Mehta A."/>
            <person name="Aluvathingal J."/>
            <person name="Nadendla S."/>
            <person name="Lowell S."/>
            <person name="Myers T."/>
            <person name="Yan Y."/>
            <person name="Sichtig H."/>
        </authorList>
    </citation>
    <scope>NUCLEOTIDE SEQUENCE [LARGE SCALE GENOMIC DNA]</scope>
    <source>
        <strain evidence="1 4">FDAARGOS_945</strain>
    </source>
</reference>
<dbReference type="EMBL" id="CP065611">
    <property type="protein sequence ID" value="QPR04422.1"/>
    <property type="molecule type" value="Genomic_DNA"/>
</dbReference>
<dbReference type="EMBL" id="UFYN01000002">
    <property type="protein sequence ID" value="STD34628.1"/>
    <property type="molecule type" value="Genomic_DNA"/>
</dbReference>
<name>A0A376FNX1_ECOLX</name>
<accession>A0A376FNX1</accession>
<proteinExistence type="predicted"/>
<dbReference type="Pfam" id="PF15946">
    <property type="entry name" value="DUF4754"/>
    <property type="match status" value="1"/>
</dbReference>
<evidence type="ECO:0000313" key="3">
    <source>
        <dbReference type="Proteomes" id="UP000254219"/>
    </source>
</evidence>
<sequence length="80" mass="9047">MGKEYKTLINKALERFYFRLNTSGVHAEHAAHDSLARAIRSLYDVPFYADDLDAINELSELVCAAECGERIEPYKLGNIV</sequence>
<gene>
    <name evidence="1" type="ORF">I6H02_23235</name>
    <name evidence="2" type="ORF">NCTC11181_00422</name>
</gene>
<dbReference type="AlphaFoldDB" id="A0A376FNX1"/>
<evidence type="ECO:0000313" key="4">
    <source>
        <dbReference type="Proteomes" id="UP000594864"/>
    </source>
</evidence>
<protein>
    <submittedName>
        <fullName evidence="1">DUF4754 family protein</fullName>
    </submittedName>
</protein>
<dbReference type="InterPro" id="IPR031860">
    <property type="entry name" value="DUF4754"/>
</dbReference>
<dbReference type="Proteomes" id="UP000594864">
    <property type="component" value="Chromosome"/>
</dbReference>
<organism evidence="2 3">
    <name type="scientific">Escherichia coli</name>
    <dbReference type="NCBI Taxonomy" id="562"/>
    <lineage>
        <taxon>Bacteria</taxon>
        <taxon>Pseudomonadati</taxon>
        <taxon>Pseudomonadota</taxon>
        <taxon>Gammaproteobacteria</taxon>
        <taxon>Enterobacterales</taxon>
        <taxon>Enterobacteriaceae</taxon>
        <taxon>Escherichia</taxon>
    </lineage>
</organism>
<evidence type="ECO:0000313" key="2">
    <source>
        <dbReference type="EMBL" id="STD34628.1"/>
    </source>
</evidence>
<dbReference type="Proteomes" id="UP000254219">
    <property type="component" value="Unassembled WGS sequence"/>
</dbReference>